<protein>
    <recommendedName>
        <fullName evidence="3">proteasome endopeptidase complex</fullName>
        <ecNumber evidence="3">3.4.25.1</ecNumber>
    </recommendedName>
</protein>
<comment type="catalytic activity">
    <reaction evidence="1">
        <text>Cleavage of peptide bonds with very broad specificity.</text>
        <dbReference type="EC" id="3.4.25.1"/>
    </reaction>
</comment>
<keyword evidence="8" id="KW-0647">Proteasome</keyword>
<keyword evidence="7" id="KW-0378">Hydrolase</keyword>
<dbReference type="InterPro" id="IPR000243">
    <property type="entry name" value="Pept_T1A_subB"/>
</dbReference>
<proteinExistence type="predicted"/>
<dbReference type="Proteomes" id="UP000472270">
    <property type="component" value="Unassembled WGS sequence"/>
</dbReference>
<organism evidence="11 12">
    <name type="scientific">Sinocyclocheilus rhinocerous</name>
    <dbReference type="NCBI Taxonomy" id="307959"/>
    <lineage>
        <taxon>Eukaryota</taxon>
        <taxon>Metazoa</taxon>
        <taxon>Chordata</taxon>
        <taxon>Craniata</taxon>
        <taxon>Vertebrata</taxon>
        <taxon>Euteleostomi</taxon>
        <taxon>Actinopterygii</taxon>
        <taxon>Neopterygii</taxon>
        <taxon>Teleostei</taxon>
        <taxon>Ostariophysi</taxon>
        <taxon>Cypriniformes</taxon>
        <taxon>Cyprinidae</taxon>
        <taxon>Cyprininae</taxon>
        <taxon>Sinocyclocheilus</taxon>
    </lineage>
</organism>
<dbReference type="GO" id="GO:0005737">
    <property type="term" value="C:cytoplasm"/>
    <property type="evidence" value="ECO:0007669"/>
    <property type="project" value="TreeGrafter"/>
</dbReference>
<dbReference type="PANTHER" id="PTHR32194:SF15">
    <property type="entry name" value="PROTEASOME SUBUNIT BETA"/>
    <property type="match status" value="1"/>
</dbReference>
<keyword evidence="12" id="KW-1185">Reference proteome</keyword>
<evidence type="ECO:0000256" key="1">
    <source>
        <dbReference type="ARBA" id="ARBA00001198"/>
    </source>
</evidence>
<evidence type="ECO:0000256" key="7">
    <source>
        <dbReference type="ARBA" id="ARBA00022801"/>
    </source>
</evidence>
<reference evidence="11" key="1">
    <citation type="submission" date="2025-08" db="UniProtKB">
        <authorList>
            <consortium name="Ensembl"/>
        </authorList>
    </citation>
    <scope>IDENTIFICATION</scope>
</reference>
<evidence type="ECO:0000256" key="10">
    <source>
        <dbReference type="PIRSR" id="PIRSR600243-1"/>
    </source>
</evidence>
<dbReference type="Gene3D" id="3.60.20.10">
    <property type="entry name" value="Glutamine Phosphoribosylpyrophosphate, subunit 1, domain 1"/>
    <property type="match status" value="2"/>
</dbReference>
<reference evidence="11" key="2">
    <citation type="submission" date="2025-09" db="UniProtKB">
        <authorList>
            <consortium name="Ensembl"/>
        </authorList>
    </citation>
    <scope>IDENTIFICATION</scope>
</reference>
<evidence type="ECO:0000256" key="9">
    <source>
        <dbReference type="ARBA" id="ARBA00025456"/>
    </source>
</evidence>
<dbReference type="AlphaFoldDB" id="A0A673J4A4"/>
<evidence type="ECO:0000313" key="12">
    <source>
        <dbReference type="Proteomes" id="UP000472270"/>
    </source>
</evidence>
<comment type="subcellular location">
    <subcellularLocation>
        <location evidence="2">Nucleus</location>
    </subcellularLocation>
</comment>
<evidence type="ECO:0000256" key="2">
    <source>
        <dbReference type="ARBA" id="ARBA00004123"/>
    </source>
</evidence>
<dbReference type="Ensembl" id="ENSSRHT00000046109.1">
    <property type="protein sequence ID" value="ENSSRHP00000044849.1"/>
    <property type="gene ID" value="ENSSRHG00000022636.1"/>
</dbReference>
<keyword evidence="5" id="KW-0645">Protease</keyword>
<keyword evidence="4" id="KW-0963">Cytoplasm</keyword>
<sequence length="299" mass="32821">MALQDICGLHNPPLFPQWSAPLSRSFMPEDSTHLSAPTNLLKIDHLHPSLPSISLPSPTPCPISPSVPLPFTLSHGTTTLGFAFQGGVIAAADTRSSCSGLVTGVSSEPLLQVTPLSCSPQTDLRVPEGLTHPLSPGRHHLQAVNRGRCQTAASIQRHGTASQPSCVDGMGMTQQVSKSRSRICGPRVIYVCSDGLRLQGELFSVGSGSPYACSILDSSVFWGMSVQEATEVAREAVFRTTYRDAYSGNNVDLYHVTAKGWRRRERENLKEEYYRFFIVKKTTTKRNMQRQTLIIYYNN</sequence>
<dbReference type="GO" id="GO:0005839">
    <property type="term" value="C:proteasome core complex"/>
    <property type="evidence" value="ECO:0007669"/>
    <property type="project" value="InterPro"/>
</dbReference>
<dbReference type="PRINTS" id="PR00141">
    <property type="entry name" value="PROTEASOME"/>
</dbReference>
<dbReference type="InterPro" id="IPR029055">
    <property type="entry name" value="Ntn_hydrolases_N"/>
</dbReference>
<evidence type="ECO:0000256" key="5">
    <source>
        <dbReference type="ARBA" id="ARBA00022670"/>
    </source>
</evidence>
<dbReference type="EC" id="3.4.25.1" evidence="3"/>
<evidence type="ECO:0000256" key="4">
    <source>
        <dbReference type="ARBA" id="ARBA00022490"/>
    </source>
</evidence>
<dbReference type="SUPFAM" id="SSF56235">
    <property type="entry name" value="N-terminal nucleophile aminohydrolases (Ntn hydrolases)"/>
    <property type="match status" value="2"/>
</dbReference>
<dbReference type="InterPro" id="IPR001353">
    <property type="entry name" value="Proteasome_sua/b"/>
</dbReference>
<dbReference type="PANTHER" id="PTHR32194">
    <property type="entry name" value="METALLOPROTEASE TLDD"/>
    <property type="match status" value="1"/>
</dbReference>
<accession>A0A673J4A4</accession>
<comment type="function">
    <text evidence="9">The proteasome is a multicatalytic proteinase complex which is characterized by its ability to cleave peptides with Arg, Phe, Tyr, Leu, and Glu adjacent to the leaving group at neutral or slightly basic pH. The proteasome has an ATP-dependent proteolytic activity. This subunit is involved in antigen processing to generate class I binding peptides.</text>
</comment>
<dbReference type="Pfam" id="PF00227">
    <property type="entry name" value="Proteasome"/>
    <property type="match status" value="1"/>
</dbReference>
<dbReference type="GO" id="GO:0004298">
    <property type="term" value="F:threonine-type endopeptidase activity"/>
    <property type="evidence" value="ECO:0007669"/>
    <property type="project" value="UniProtKB-KW"/>
</dbReference>
<dbReference type="GO" id="GO:0051603">
    <property type="term" value="P:proteolysis involved in protein catabolic process"/>
    <property type="evidence" value="ECO:0007669"/>
    <property type="project" value="InterPro"/>
</dbReference>
<name>A0A673J4A4_9TELE</name>
<evidence type="ECO:0000313" key="11">
    <source>
        <dbReference type="Ensembl" id="ENSSRHP00000044849.1"/>
    </source>
</evidence>
<keyword evidence="6" id="KW-0888">Threonine protease</keyword>
<evidence type="ECO:0000256" key="3">
    <source>
        <dbReference type="ARBA" id="ARBA00012039"/>
    </source>
</evidence>
<dbReference type="InterPro" id="IPR023333">
    <property type="entry name" value="Proteasome_suB-type"/>
</dbReference>
<evidence type="ECO:0000256" key="6">
    <source>
        <dbReference type="ARBA" id="ARBA00022698"/>
    </source>
</evidence>
<dbReference type="GO" id="GO:0005634">
    <property type="term" value="C:nucleus"/>
    <property type="evidence" value="ECO:0007669"/>
    <property type="project" value="UniProtKB-SubCell"/>
</dbReference>
<feature type="active site" description="Nucleophile" evidence="10">
    <location>
        <position position="77"/>
    </location>
</feature>
<evidence type="ECO:0000256" key="8">
    <source>
        <dbReference type="ARBA" id="ARBA00022942"/>
    </source>
</evidence>